<gene>
    <name evidence="2" type="ORF">S01H4_49245</name>
</gene>
<protein>
    <recommendedName>
        <fullName evidence="1">Glycosyltransferase 2-like domain-containing protein</fullName>
    </recommendedName>
</protein>
<evidence type="ECO:0000313" key="2">
    <source>
        <dbReference type="EMBL" id="GAG97941.1"/>
    </source>
</evidence>
<organism evidence="2">
    <name type="scientific">marine sediment metagenome</name>
    <dbReference type="NCBI Taxonomy" id="412755"/>
    <lineage>
        <taxon>unclassified sequences</taxon>
        <taxon>metagenomes</taxon>
        <taxon>ecological metagenomes</taxon>
    </lineage>
</organism>
<proteinExistence type="predicted"/>
<name>X1DND0_9ZZZZ</name>
<dbReference type="InterPro" id="IPR050256">
    <property type="entry name" value="Glycosyltransferase_2"/>
</dbReference>
<dbReference type="PANTHER" id="PTHR48090">
    <property type="entry name" value="UNDECAPRENYL-PHOSPHATE 4-DEOXY-4-FORMAMIDO-L-ARABINOSE TRANSFERASE-RELATED"/>
    <property type="match status" value="1"/>
</dbReference>
<dbReference type="AlphaFoldDB" id="X1DND0"/>
<dbReference type="CDD" id="cd04179">
    <property type="entry name" value="DPM_DPG-synthase_like"/>
    <property type="match status" value="1"/>
</dbReference>
<dbReference type="SUPFAM" id="SSF53448">
    <property type="entry name" value="Nucleotide-diphospho-sugar transferases"/>
    <property type="match status" value="1"/>
</dbReference>
<feature type="non-terminal residue" evidence="2">
    <location>
        <position position="190"/>
    </location>
</feature>
<accession>X1DND0</accession>
<sequence>MKSKKSTPSKPRILAAIPCFNEALYIGSVVLQTKKYVDEVIVIDDGSTDNTAEIARAAGALVIKHRQNYGKGVAVSSAFKEARLRKAEVLVLLDGDGQHNPAQIPEIIRPLLEKKADAVVGSRFLEAKKFVPKYRTFGQSVLTWITNLGSPARLTDSQSGFRGFSRKAVEAMDLKETGLSVESEMQLVMR</sequence>
<dbReference type="Gene3D" id="3.90.550.10">
    <property type="entry name" value="Spore Coat Polysaccharide Biosynthesis Protein SpsA, Chain A"/>
    <property type="match status" value="1"/>
</dbReference>
<dbReference type="InterPro" id="IPR001173">
    <property type="entry name" value="Glyco_trans_2-like"/>
</dbReference>
<dbReference type="EMBL" id="BART01027841">
    <property type="protein sequence ID" value="GAG97941.1"/>
    <property type="molecule type" value="Genomic_DNA"/>
</dbReference>
<dbReference type="InterPro" id="IPR029044">
    <property type="entry name" value="Nucleotide-diphossugar_trans"/>
</dbReference>
<reference evidence="2" key="1">
    <citation type="journal article" date="2014" name="Front. Microbiol.">
        <title>High frequency of phylogenetically diverse reductive dehalogenase-homologous genes in deep subseafloor sedimentary metagenomes.</title>
        <authorList>
            <person name="Kawai M."/>
            <person name="Futagami T."/>
            <person name="Toyoda A."/>
            <person name="Takaki Y."/>
            <person name="Nishi S."/>
            <person name="Hori S."/>
            <person name="Arai W."/>
            <person name="Tsubouchi T."/>
            <person name="Morono Y."/>
            <person name="Uchiyama I."/>
            <person name="Ito T."/>
            <person name="Fujiyama A."/>
            <person name="Inagaki F."/>
            <person name="Takami H."/>
        </authorList>
    </citation>
    <scope>NUCLEOTIDE SEQUENCE</scope>
    <source>
        <strain evidence="2">Expedition CK06-06</strain>
    </source>
</reference>
<dbReference type="PANTHER" id="PTHR48090:SF7">
    <property type="entry name" value="RFBJ PROTEIN"/>
    <property type="match status" value="1"/>
</dbReference>
<evidence type="ECO:0000259" key="1">
    <source>
        <dbReference type="Pfam" id="PF00535"/>
    </source>
</evidence>
<comment type="caution">
    <text evidence="2">The sequence shown here is derived from an EMBL/GenBank/DDBJ whole genome shotgun (WGS) entry which is preliminary data.</text>
</comment>
<dbReference type="Pfam" id="PF00535">
    <property type="entry name" value="Glycos_transf_2"/>
    <property type="match status" value="1"/>
</dbReference>
<feature type="domain" description="Glycosyltransferase 2-like" evidence="1">
    <location>
        <begin position="16"/>
        <end position="170"/>
    </location>
</feature>